<reference evidence="1 4" key="3">
    <citation type="journal article" date="2017" name="Int. J. Syst. Evol. Microbiol.">
        <title>Adaptation of Surface-Associated Bacteria to the Open Ocean: A Genomically Distinct Subpopulation of Phaeobacter gallaeciensis Colonizes Pacific Mesozooplankton.</title>
        <authorList>
            <person name="Freese H.M."/>
            <person name="Methner A."/>
            <person name="Overmann J."/>
        </authorList>
    </citation>
    <scope>NUCLEOTIDE SEQUENCE [LARGE SCALE GENOMIC DNA]</scope>
    <source>
        <strain evidence="1 4">P66</strain>
    </source>
</reference>
<name>A0A2I7KBL3_9RHOB</name>
<proteinExistence type="predicted"/>
<accession>A0A2I7KBL3</accession>
<evidence type="ECO:0000313" key="4">
    <source>
        <dbReference type="Proteomes" id="UP000236536"/>
    </source>
</evidence>
<evidence type="ECO:0000313" key="1">
    <source>
        <dbReference type="EMBL" id="AUQ93545.1"/>
    </source>
</evidence>
<reference evidence="2 3" key="1">
    <citation type="journal article" date="2017" name="Front. Microbiol.">
        <title>Phaeobacter piscinae sp. nov., a species of the Roseobacter group and potential aquaculture probiont.</title>
        <authorList>
            <person name="Sonnenschein E.C."/>
            <person name="Phippen C.B.W."/>
            <person name="Nielsen K.F."/>
            <person name="Mateiu R.V."/>
            <person name="Melchiorsen J."/>
            <person name="Gram L."/>
            <person name="Overmann J."/>
            <person name="Freese H.M."/>
        </authorList>
    </citation>
    <scope>NUCLEOTIDE SEQUENCE [LARGE SCALE GENOMIC DNA]</scope>
    <source>
        <strain evidence="2 3">P88</strain>
    </source>
</reference>
<evidence type="ECO:0000313" key="2">
    <source>
        <dbReference type="EMBL" id="AUQ99975.1"/>
    </source>
</evidence>
<sequence>MNYDDNYRPSRGHRKIVKRSPYHWVGQTTFTAADGRQQAFGFGSYLEYQTSLCCIYRPGFLDLEEQLAPVLVRKLSGATAPHWLDFRLTLKSGKRIALAVKPKKFAERYEFRAEMLAVADAAIPAVADELCVVTEQNIDPIEFHNAKLFHSARFPEPVMDEAVAEALKSLRTPTMIRQFLAESGIGPAGFYSVVRAVHKGLAKAASNERIGAATVICGKAIH</sequence>
<organism evidence="2 3">
    <name type="scientific">Phaeobacter inhibens</name>
    <dbReference type="NCBI Taxonomy" id="221822"/>
    <lineage>
        <taxon>Bacteria</taxon>
        <taxon>Pseudomonadati</taxon>
        <taxon>Pseudomonadota</taxon>
        <taxon>Alphaproteobacteria</taxon>
        <taxon>Rhodobacterales</taxon>
        <taxon>Roseobacteraceae</taxon>
        <taxon>Phaeobacter</taxon>
    </lineage>
</organism>
<protein>
    <recommendedName>
        <fullName evidence="5">TnsA endonuclease N-terminal domain-containing protein</fullName>
    </recommendedName>
</protein>
<dbReference type="EMBL" id="CP010725">
    <property type="protein sequence ID" value="AUQ99975.1"/>
    <property type="molecule type" value="Genomic_DNA"/>
</dbReference>
<dbReference type="AlphaFoldDB" id="A0A2I7KBL3"/>
<dbReference type="EMBL" id="CP010705">
    <property type="protein sequence ID" value="AUQ93545.1"/>
    <property type="molecule type" value="Genomic_DNA"/>
</dbReference>
<dbReference type="Proteomes" id="UP000236536">
    <property type="component" value="Chromosome"/>
</dbReference>
<dbReference type="RefSeq" id="WP_102873738.1">
    <property type="nucleotide sequence ID" value="NZ_CP010599.1"/>
</dbReference>
<keyword evidence="4" id="KW-1185">Reference proteome</keyword>
<evidence type="ECO:0008006" key="5">
    <source>
        <dbReference type="Google" id="ProtNLM"/>
    </source>
</evidence>
<gene>
    <name evidence="1" type="ORF">PhaeoP66_00732</name>
    <name evidence="2" type="ORF">PhaeoP88_02630</name>
</gene>
<evidence type="ECO:0000313" key="3">
    <source>
        <dbReference type="Proteomes" id="UP000236447"/>
    </source>
</evidence>
<reference evidence="3 4" key="2">
    <citation type="journal article" date="2017" name="Genome Biol. Evol.">
        <title>Trajectories and Drivers of Genome Evolution in Surface-Associated Marine Phaeobacter.</title>
        <authorList>
            <person name="Freese H.M."/>
            <person name="Sikorski J."/>
            <person name="Bunk B."/>
            <person name="Scheuner C."/>
            <person name="Meier-Kolthoff J.P."/>
            <person name="Sproer C."/>
            <person name="Gram L."/>
            <person name="Overmann J."/>
        </authorList>
    </citation>
    <scope>NUCLEOTIDE SEQUENCE [LARGE SCALE GENOMIC DNA]</scope>
    <source>
        <strain evidence="1 4">P66</strain>
        <strain evidence="2 3">P88</strain>
    </source>
</reference>
<dbReference type="Proteomes" id="UP000236447">
    <property type="component" value="Chromosome"/>
</dbReference>